<feature type="transmembrane region" description="Helical" evidence="1">
    <location>
        <begin position="52"/>
        <end position="69"/>
    </location>
</feature>
<proteinExistence type="predicted"/>
<keyword evidence="1" id="KW-0812">Transmembrane</keyword>
<reference evidence="2" key="1">
    <citation type="submission" date="2018-05" db="EMBL/GenBank/DDBJ databases">
        <authorList>
            <person name="Lanie J.A."/>
            <person name="Ng W.-L."/>
            <person name="Kazmierczak K.M."/>
            <person name="Andrzejewski T.M."/>
            <person name="Davidsen T.M."/>
            <person name="Wayne K.J."/>
            <person name="Tettelin H."/>
            <person name="Glass J.I."/>
            <person name="Rusch D."/>
            <person name="Podicherti R."/>
            <person name="Tsui H.-C.T."/>
            <person name="Winkler M.E."/>
        </authorList>
    </citation>
    <scope>NUCLEOTIDE SEQUENCE</scope>
</reference>
<evidence type="ECO:0000256" key="1">
    <source>
        <dbReference type="SAM" id="Phobius"/>
    </source>
</evidence>
<dbReference type="AlphaFoldDB" id="A0A383E496"/>
<dbReference type="PANTHER" id="PTHR34980:SF2">
    <property type="entry name" value="INNER MEMBRANE PROTEIN YHAH-RELATED"/>
    <property type="match status" value="1"/>
</dbReference>
<organism evidence="2">
    <name type="scientific">marine metagenome</name>
    <dbReference type="NCBI Taxonomy" id="408172"/>
    <lineage>
        <taxon>unclassified sequences</taxon>
        <taxon>metagenomes</taxon>
        <taxon>ecological metagenomes</taxon>
    </lineage>
</organism>
<feature type="transmembrane region" description="Helical" evidence="1">
    <location>
        <begin position="26"/>
        <end position="46"/>
    </location>
</feature>
<evidence type="ECO:0000313" key="2">
    <source>
        <dbReference type="EMBL" id="SVE51260.1"/>
    </source>
</evidence>
<feature type="transmembrane region" description="Helical" evidence="1">
    <location>
        <begin position="81"/>
        <end position="102"/>
    </location>
</feature>
<dbReference type="PANTHER" id="PTHR34980">
    <property type="entry name" value="INNER MEMBRANE PROTEIN-RELATED-RELATED"/>
    <property type="match status" value="1"/>
</dbReference>
<sequence length="114" mass="12877">MNMKQSVESVFSQYATFNGRAFRSEYWWFQLALYLVILLLIVVPIIHMIGVILAPIIFILAIVPCLAVGSRRLHDSNKSGWYQLIGLVPFIGSIALMVLFAWPSDKGENQYGSL</sequence>
<dbReference type="GO" id="GO:0005886">
    <property type="term" value="C:plasma membrane"/>
    <property type="evidence" value="ECO:0007669"/>
    <property type="project" value="TreeGrafter"/>
</dbReference>
<dbReference type="Pfam" id="PF05656">
    <property type="entry name" value="DUF805"/>
    <property type="match status" value="1"/>
</dbReference>
<protein>
    <recommendedName>
        <fullName evidence="3">DUF805 domain-containing protein</fullName>
    </recommendedName>
</protein>
<evidence type="ECO:0008006" key="3">
    <source>
        <dbReference type="Google" id="ProtNLM"/>
    </source>
</evidence>
<gene>
    <name evidence="2" type="ORF">METZ01_LOCUS504114</name>
</gene>
<dbReference type="InterPro" id="IPR008523">
    <property type="entry name" value="DUF805"/>
</dbReference>
<keyword evidence="1" id="KW-1133">Transmembrane helix</keyword>
<accession>A0A383E496</accession>
<keyword evidence="1" id="KW-0472">Membrane</keyword>
<name>A0A383E496_9ZZZZ</name>
<dbReference type="EMBL" id="UINC01222462">
    <property type="protein sequence ID" value="SVE51260.1"/>
    <property type="molecule type" value="Genomic_DNA"/>
</dbReference>